<evidence type="ECO:0000256" key="2">
    <source>
        <dbReference type="ARBA" id="ARBA00022630"/>
    </source>
</evidence>
<dbReference type="KEGG" id="cput:CONPUDRAFT_92146"/>
<keyword evidence="2" id="KW-0285">Flavoprotein</keyword>
<evidence type="ECO:0000256" key="1">
    <source>
        <dbReference type="ARBA" id="ARBA00005979"/>
    </source>
</evidence>
<dbReference type="InterPro" id="IPR051799">
    <property type="entry name" value="NADH_flavin_oxidoreductase"/>
</dbReference>
<dbReference type="PANTHER" id="PTHR43656:SF5">
    <property type="entry name" value="NADH:FLAVIN OXIDOREDUCTASE_NADH OXIDASE N-TERMINAL DOMAIN-CONTAINING PROTEIN"/>
    <property type="match status" value="1"/>
</dbReference>
<dbReference type="OMA" id="PKPMDEQ"/>
<comment type="caution">
    <text evidence="6">The sequence shown here is derived from an EMBL/GenBank/DDBJ whole genome shotgun (WGS) entry which is preliminary data.</text>
</comment>
<dbReference type="OrthoDB" id="1663137at2759"/>
<keyword evidence="3" id="KW-0288">FMN</keyword>
<feature type="domain" description="NADH:flavin oxidoreductase/NADH oxidase N-terminal" evidence="5">
    <location>
        <begin position="10"/>
        <end position="359"/>
    </location>
</feature>
<gene>
    <name evidence="6" type="ORF">CONPUDRAFT_92146</name>
</gene>
<keyword evidence="7" id="KW-1185">Reference proteome</keyword>
<keyword evidence="4" id="KW-0560">Oxidoreductase</keyword>
<evidence type="ECO:0000313" key="7">
    <source>
        <dbReference type="Proteomes" id="UP000053558"/>
    </source>
</evidence>
<comment type="similarity">
    <text evidence="1">Belongs to the NADH:flavin oxidoreductase/NADH oxidase family.</text>
</comment>
<dbReference type="GO" id="GO:0016491">
    <property type="term" value="F:oxidoreductase activity"/>
    <property type="evidence" value="ECO:0007669"/>
    <property type="project" value="UniProtKB-KW"/>
</dbReference>
<dbReference type="EMBL" id="JH711583">
    <property type="protein sequence ID" value="EIW77753.1"/>
    <property type="molecule type" value="Genomic_DNA"/>
</dbReference>
<dbReference type="GeneID" id="19211505"/>
<dbReference type="PANTHER" id="PTHR43656">
    <property type="entry name" value="BINDING OXIDOREDUCTASE, PUTATIVE (AFU_ORTHOLOGUE AFUA_2G08260)-RELATED"/>
    <property type="match status" value="1"/>
</dbReference>
<dbReference type="SUPFAM" id="SSF51395">
    <property type="entry name" value="FMN-linked oxidoreductases"/>
    <property type="match status" value="1"/>
</dbReference>
<dbReference type="RefSeq" id="XP_007772109.1">
    <property type="nucleotide sequence ID" value="XM_007773919.1"/>
</dbReference>
<dbReference type="InterPro" id="IPR001155">
    <property type="entry name" value="OxRdtase_FMN_N"/>
</dbReference>
<dbReference type="AlphaFoldDB" id="A0A5M3MF27"/>
<organism evidence="6 7">
    <name type="scientific">Coniophora puteana (strain RWD-64-598)</name>
    <name type="common">Brown rot fungus</name>
    <dbReference type="NCBI Taxonomy" id="741705"/>
    <lineage>
        <taxon>Eukaryota</taxon>
        <taxon>Fungi</taxon>
        <taxon>Dikarya</taxon>
        <taxon>Basidiomycota</taxon>
        <taxon>Agaricomycotina</taxon>
        <taxon>Agaricomycetes</taxon>
        <taxon>Agaricomycetidae</taxon>
        <taxon>Boletales</taxon>
        <taxon>Coniophorineae</taxon>
        <taxon>Coniophoraceae</taxon>
        <taxon>Coniophora</taxon>
    </lineage>
</organism>
<dbReference type="InterPro" id="IPR013785">
    <property type="entry name" value="Aldolase_TIM"/>
</dbReference>
<protein>
    <submittedName>
        <fullName evidence="6">NADH oxidase</fullName>
    </submittedName>
</protein>
<name>A0A5M3MF27_CONPW</name>
<evidence type="ECO:0000256" key="4">
    <source>
        <dbReference type="ARBA" id="ARBA00023002"/>
    </source>
</evidence>
<dbReference type="Proteomes" id="UP000053558">
    <property type="component" value="Unassembled WGS sequence"/>
</dbReference>
<dbReference type="Pfam" id="PF00724">
    <property type="entry name" value="Oxidored_FMN"/>
    <property type="match status" value="1"/>
</dbReference>
<evidence type="ECO:0000256" key="3">
    <source>
        <dbReference type="ARBA" id="ARBA00022643"/>
    </source>
</evidence>
<accession>A0A5M3MF27</accession>
<sequence length="423" mass="46231">MTTPQEVLGEPITFPFSGKTAKNRFLKSAMSERLATFSTFDPYDRGRPTEELARAYETWSNGNIGILVTGNIQVKKDHLEATGNAIIDNELPDYIEDFRRIAQGARTNGSLILGQLCHPGRQVPININPYPESASDVELVSVGGIEFGRPIPLARDGIKDIVDRFAYAASVLHQAGFDGVQVQGGHGYLINQFLSKRTNRRTDEYGGSLLNRSRLLFDVLQAIKSTVKDSGFMISVKLNADDFVPGGFSADEAVQVARALEQRGVDLIELSGGTYEHVPEMHKHKRAIPADQEAYFINYAKKLRSNPGLRRSKIVLTGGFRSATAMAIAVAEGHTDLVGMARPFAAEPFLALDILKGLKTGAKGDKFTPGQWLRLAAAGHQIAEIGNGVDVTDFDNFFEVSRFVAKMQGEIPEMMAEALSSDI</sequence>
<evidence type="ECO:0000259" key="5">
    <source>
        <dbReference type="Pfam" id="PF00724"/>
    </source>
</evidence>
<dbReference type="Gene3D" id="3.20.20.70">
    <property type="entry name" value="Aldolase class I"/>
    <property type="match status" value="1"/>
</dbReference>
<proteinExistence type="inferred from homology"/>
<dbReference type="GO" id="GO:0010181">
    <property type="term" value="F:FMN binding"/>
    <property type="evidence" value="ECO:0007669"/>
    <property type="project" value="InterPro"/>
</dbReference>
<reference evidence="7" key="1">
    <citation type="journal article" date="2012" name="Science">
        <title>The Paleozoic origin of enzymatic lignin decomposition reconstructed from 31 fungal genomes.</title>
        <authorList>
            <person name="Floudas D."/>
            <person name="Binder M."/>
            <person name="Riley R."/>
            <person name="Barry K."/>
            <person name="Blanchette R.A."/>
            <person name="Henrissat B."/>
            <person name="Martinez A.T."/>
            <person name="Otillar R."/>
            <person name="Spatafora J.W."/>
            <person name="Yadav J.S."/>
            <person name="Aerts A."/>
            <person name="Benoit I."/>
            <person name="Boyd A."/>
            <person name="Carlson A."/>
            <person name="Copeland A."/>
            <person name="Coutinho P.M."/>
            <person name="de Vries R.P."/>
            <person name="Ferreira P."/>
            <person name="Findley K."/>
            <person name="Foster B."/>
            <person name="Gaskell J."/>
            <person name="Glotzer D."/>
            <person name="Gorecki P."/>
            <person name="Heitman J."/>
            <person name="Hesse C."/>
            <person name="Hori C."/>
            <person name="Igarashi K."/>
            <person name="Jurgens J.A."/>
            <person name="Kallen N."/>
            <person name="Kersten P."/>
            <person name="Kohler A."/>
            <person name="Kuees U."/>
            <person name="Kumar T.K.A."/>
            <person name="Kuo A."/>
            <person name="LaButti K."/>
            <person name="Larrondo L.F."/>
            <person name="Lindquist E."/>
            <person name="Ling A."/>
            <person name="Lombard V."/>
            <person name="Lucas S."/>
            <person name="Lundell T."/>
            <person name="Martin R."/>
            <person name="McLaughlin D.J."/>
            <person name="Morgenstern I."/>
            <person name="Morin E."/>
            <person name="Murat C."/>
            <person name="Nagy L.G."/>
            <person name="Nolan M."/>
            <person name="Ohm R.A."/>
            <person name="Patyshakuliyeva A."/>
            <person name="Rokas A."/>
            <person name="Ruiz-Duenas F.J."/>
            <person name="Sabat G."/>
            <person name="Salamov A."/>
            <person name="Samejima M."/>
            <person name="Schmutz J."/>
            <person name="Slot J.C."/>
            <person name="St John F."/>
            <person name="Stenlid J."/>
            <person name="Sun H."/>
            <person name="Sun S."/>
            <person name="Syed K."/>
            <person name="Tsang A."/>
            <person name="Wiebenga A."/>
            <person name="Young D."/>
            <person name="Pisabarro A."/>
            <person name="Eastwood D.C."/>
            <person name="Martin F."/>
            <person name="Cullen D."/>
            <person name="Grigoriev I.V."/>
            <person name="Hibbett D.S."/>
        </authorList>
    </citation>
    <scope>NUCLEOTIDE SEQUENCE [LARGE SCALE GENOMIC DNA]</scope>
    <source>
        <strain evidence="7">RWD-64-598 SS2</strain>
    </source>
</reference>
<evidence type="ECO:0000313" key="6">
    <source>
        <dbReference type="EMBL" id="EIW77753.1"/>
    </source>
</evidence>